<evidence type="ECO:0000256" key="7">
    <source>
        <dbReference type="SAM" id="MobiDB-lite"/>
    </source>
</evidence>
<organism evidence="8 9">
    <name type="scientific">Nesterenkonia lutea</name>
    <dbReference type="NCBI Taxonomy" id="272919"/>
    <lineage>
        <taxon>Bacteria</taxon>
        <taxon>Bacillati</taxon>
        <taxon>Actinomycetota</taxon>
        <taxon>Actinomycetes</taxon>
        <taxon>Micrococcales</taxon>
        <taxon>Micrococcaceae</taxon>
        <taxon>Nesterenkonia</taxon>
    </lineage>
</organism>
<feature type="binding site" evidence="6">
    <location>
        <position position="146"/>
    </location>
    <ligand>
        <name>Fe cation</name>
        <dbReference type="ChEBI" id="CHEBI:24875"/>
    </ligand>
</feature>
<dbReference type="EMBL" id="JADBED010000001">
    <property type="protein sequence ID" value="MBE1524061.1"/>
    <property type="molecule type" value="Genomic_DNA"/>
</dbReference>
<keyword evidence="5 6" id="KW-0408">Iron</keyword>
<feature type="binding site" evidence="6">
    <location>
        <position position="142"/>
    </location>
    <ligand>
        <name>Fe cation</name>
        <dbReference type="ChEBI" id="CHEBI:24875"/>
    </ligand>
</feature>
<dbReference type="CDD" id="cd00487">
    <property type="entry name" value="Pep_deformylase"/>
    <property type="match status" value="1"/>
</dbReference>
<comment type="caution">
    <text evidence="8">The sequence shown here is derived from an EMBL/GenBank/DDBJ whole genome shotgun (WGS) entry which is preliminary data.</text>
</comment>
<feature type="region of interest" description="Disordered" evidence="7">
    <location>
        <begin position="175"/>
        <end position="223"/>
    </location>
</feature>
<dbReference type="SUPFAM" id="SSF56420">
    <property type="entry name" value="Peptide deformylase"/>
    <property type="match status" value="1"/>
</dbReference>
<dbReference type="PANTHER" id="PTHR10458:SF2">
    <property type="entry name" value="PEPTIDE DEFORMYLASE, MITOCHONDRIAL"/>
    <property type="match status" value="1"/>
</dbReference>
<evidence type="ECO:0000256" key="2">
    <source>
        <dbReference type="ARBA" id="ARBA00022723"/>
    </source>
</evidence>
<comment type="catalytic activity">
    <reaction evidence="6">
        <text>N-terminal N-formyl-L-methionyl-[peptide] + H2O = N-terminal L-methionyl-[peptide] + formate</text>
        <dbReference type="Rhea" id="RHEA:24420"/>
        <dbReference type="Rhea" id="RHEA-COMP:10639"/>
        <dbReference type="Rhea" id="RHEA-COMP:10640"/>
        <dbReference type="ChEBI" id="CHEBI:15377"/>
        <dbReference type="ChEBI" id="CHEBI:15740"/>
        <dbReference type="ChEBI" id="CHEBI:49298"/>
        <dbReference type="ChEBI" id="CHEBI:64731"/>
        <dbReference type="EC" id="3.5.1.88"/>
    </reaction>
</comment>
<evidence type="ECO:0000313" key="8">
    <source>
        <dbReference type="EMBL" id="MBE1524061.1"/>
    </source>
</evidence>
<evidence type="ECO:0000256" key="5">
    <source>
        <dbReference type="ARBA" id="ARBA00023004"/>
    </source>
</evidence>
<comment type="function">
    <text evidence="6">Removes the formyl group from the N-terminal Met of newly synthesized proteins. Requires at least a dipeptide for an efficient rate of reaction. N-terminal L-methionine is a prerequisite for activity but the enzyme has broad specificity at other positions.</text>
</comment>
<protein>
    <recommendedName>
        <fullName evidence="6">Peptide deformylase</fullName>
        <shortName evidence="6">PDF</shortName>
        <ecNumber evidence="6">3.5.1.88</ecNumber>
    </recommendedName>
    <alternativeName>
        <fullName evidence="6">Polypeptide deformylase</fullName>
    </alternativeName>
</protein>
<sequence>MTIRPITIHGEPVLHRRADDVETIDDSIRDLVADMFETQEAARGVGLAAPQIGVGLRIFTYAYPDSGDQPSRGVIINPRLRLIGKISKESPDREEEAEGCLSAPGYSYPLKRSEHVEITGLDLEGEPLTFEATGWFARILQHEYDHLDGYLYVNRLDPRWARRWKKAMKREGWNEPGLSWLPGVDPDPFGHDEPEEPVQAGEAAGESPEESRDSEAGLSPRAD</sequence>
<evidence type="ECO:0000256" key="6">
    <source>
        <dbReference type="HAMAP-Rule" id="MF_00163"/>
    </source>
</evidence>
<dbReference type="RefSeq" id="WP_192595129.1">
    <property type="nucleotide sequence ID" value="NZ_BAAALJ010000020.1"/>
</dbReference>
<keyword evidence="4 6" id="KW-0648">Protein biosynthesis</keyword>
<name>A0ABR9JDQ2_9MICC</name>
<dbReference type="PANTHER" id="PTHR10458">
    <property type="entry name" value="PEPTIDE DEFORMYLASE"/>
    <property type="match status" value="1"/>
</dbReference>
<feature type="binding site" evidence="6">
    <location>
        <position position="100"/>
    </location>
    <ligand>
        <name>Fe cation</name>
        <dbReference type="ChEBI" id="CHEBI:24875"/>
    </ligand>
</feature>
<keyword evidence="2 6" id="KW-0479">Metal-binding</keyword>
<dbReference type="Proteomes" id="UP000643525">
    <property type="component" value="Unassembled WGS sequence"/>
</dbReference>
<feature type="active site" evidence="6">
    <location>
        <position position="143"/>
    </location>
</feature>
<reference evidence="8 9" key="1">
    <citation type="submission" date="2020-10" db="EMBL/GenBank/DDBJ databases">
        <title>Sequencing the genomes of 1000 actinobacteria strains.</title>
        <authorList>
            <person name="Klenk H.-P."/>
        </authorList>
    </citation>
    <scope>NUCLEOTIDE SEQUENCE [LARGE SCALE GENOMIC DNA]</scope>
    <source>
        <strain evidence="8 9">DSM 15666</strain>
    </source>
</reference>
<dbReference type="InterPro" id="IPR036821">
    <property type="entry name" value="Peptide_deformylase_sf"/>
</dbReference>
<dbReference type="NCBIfam" id="TIGR00079">
    <property type="entry name" value="pept_deformyl"/>
    <property type="match status" value="1"/>
</dbReference>
<comment type="similarity">
    <text evidence="1 6">Belongs to the polypeptide deformylase family.</text>
</comment>
<accession>A0ABR9JDQ2</accession>
<dbReference type="GO" id="GO:0042586">
    <property type="term" value="F:peptide deformylase activity"/>
    <property type="evidence" value="ECO:0007669"/>
    <property type="project" value="UniProtKB-EC"/>
</dbReference>
<dbReference type="Pfam" id="PF01327">
    <property type="entry name" value="Pep_deformylase"/>
    <property type="match status" value="1"/>
</dbReference>
<dbReference type="EC" id="3.5.1.88" evidence="6"/>
<dbReference type="PRINTS" id="PR01576">
    <property type="entry name" value="PDEFORMYLASE"/>
</dbReference>
<keyword evidence="9" id="KW-1185">Reference proteome</keyword>
<keyword evidence="3 6" id="KW-0378">Hydrolase</keyword>
<gene>
    <name evidence="6" type="primary">def</name>
    <name evidence="8" type="ORF">H4W27_001179</name>
</gene>
<evidence type="ECO:0000256" key="3">
    <source>
        <dbReference type="ARBA" id="ARBA00022801"/>
    </source>
</evidence>
<dbReference type="InterPro" id="IPR023635">
    <property type="entry name" value="Peptide_deformylase"/>
</dbReference>
<evidence type="ECO:0000313" key="9">
    <source>
        <dbReference type="Proteomes" id="UP000643525"/>
    </source>
</evidence>
<dbReference type="Gene3D" id="3.90.45.10">
    <property type="entry name" value="Peptide deformylase"/>
    <property type="match status" value="1"/>
</dbReference>
<proteinExistence type="inferred from homology"/>
<dbReference type="NCBIfam" id="NF001159">
    <property type="entry name" value="PRK00150.1-3"/>
    <property type="match status" value="1"/>
</dbReference>
<evidence type="ECO:0000256" key="1">
    <source>
        <dbReference type="ARBA" id="ARBA00010759"/>
    </source>
</evidence>
<dbReference type="HAMAP" id="MF_00163">
    <property type="entry name" value="Pep_deformylase"/>
    <property type="match status" value="1"/>
</dbReference>
<evidence type="ECO:0000256" key="4">
    <source>
        <dbReference type="ARBA" id="ARBA00022917"/>
    </source>
</evidence>
<comment type="cofactor">
    <cofactor evidence="6">
        <name>Fe(2+)</name>
        <dbReference type="ChEBI" id="CHEBI:29033"/>
    </cofactor>
    <text evidence="6">Binds 1 Fe(2+) ion.</text>
</comment>